<dbReference type="InterPro" id="IPR025659">
    <property type="entry name" value="Tubby-like_C"/>
</dbReference>
<dbReference type="GO" id="GO:0005654">
    <property type="term" value="C:nucleoplasm"/>
    <property type="evidence" value="ECO:0007669"/>
    <property type="project" value="Ensembl"/>
</dbReference>
<dbReference type="InterPro" id="IPR005552">
    <property type="entry name" value="Scramblase"/>
</dbReference>
<dbReference type="GO" id="GO:0017124">
    <property type="term" value="F:SH3 domain binding"/>
    <property type="evidence" value="ECO:0007669"/>
    <property type="project" value="Ensembl"/>
</dbReference>
<sequence length="335" mass="37502">MIETIKYADHISVSKKSFSSTKRKLVPKFRIQDELGNLEKSSNRQGSPTAARTMENQLTDMDMQGPPQQMGYPAPGPIGFPANQHAAFSNQPQPGTSQWAQWTPAAPPLNCPPGLEYLTQIDQLLIHQQVELLEVLTGFETNNKYVISNSLGQRVYFAAEENDCCTRNCCGNLRPFILKILDNTGREVITINRPFRCVSCCYPCCLQKLEVQSPPGVPIGYITQNWHPFLPKFTVLNEHHQEVLKIQGPCVVSRCCSDVDFEITSLDGETKIGKITKQWTGFIKEAFTDADNFAIQFPLDLDVKMKAVMLGACFLIDFMFFEHGGGSESRGGVWQ</sequence>
<proteinExistence type="inferred from homology"/>
<dbReference type="GeneTree" id="ENSGT00940000154435"/>
<comment type="similarity">
    <text evidence="3 11">Belongs to the phospholipid scramblase family.</text>
</comment>
<dbReference type="GO" id="GO:0005154">
    <property type="term" value="F:epidermal growth factor receptor binding"/>
    <property type="evidence" value="ECO:0007669"/>
    <property type="project" value="Ensembl"/>
</dbReference>
<evidence type="ECO:0000256" key="4">
    <source>
        <dbReference type="ARBA" id="ARBA00022553"/>
    </source>
</evidence>
<evidence type="ECO:0000256" key="5">
    <source>
        <dbReference type="ARBA" id="ARBA00022692"/>
    </source>
</evidence>
<dbReference type="GO" id="GO:0042609">
    <property type="term" value="F:CD4 receptor binding"/>
    <property type="evidence" value="ECO:0007669"/>
    <property type="project" value="Ensembl"/>
</dbReference>
<protein>
    <recommendedName>
        <fullName evidence="11">Phospholipid scramblase</fullName>
    </recommendedName>
</protein>
<evidence type="ECO:0000256" key="7">
    <source>
        <dbReference type="ARBA" id="ARBA00022989"/>
    </source>
</evidence>
<reference evidence="12" key="2">
    <citation type="submission" date="2025-08" db="UniProtKB">
        <authorList>
            <consortium name="Ensembl"/>
        </authorList>
    </citation>
    <scope>IDENTIFICATION</scope>
</reference>
<dbReference type="GO" id="GO:0045089">
    <property type="term" value="P:positive regulation of innate immune response"/>
    <property type="evidence" value="ECO:0007669"/>
    <property type="project" value="Ensembl"/>
</dbReference>
<dbReference type="GO" id="GO:0045071">
    <property type="term" value="P:negative regulation of viral genome replication"/>
    <property type="evidence" value="ECO:0007669"/>
    <property type="project" value="Ensembl"/>
</dbReference>
<organism evidence="12 13">
    <name type="scientific">Vombatus ursinus</name>
    <name type="common">Common wombat</name>
    <dbReference type="NCBI Taxonomy" id="29139"/>
    <lineage>
        <taxon>Eukaryota</taxon>
        <taxon>Metazoa</taxon>
        <taxon>Chordata</taxon>
        <taxon>Craniata</taxon>
        <taxon>Vertebrata</taxon>
        <taxon>Euteleostomi</taxon>
        <taxon>Mammalia</taxon>
        <taxon>Metatheria</taxon>
        <taxon>Diprotodontia</taxon>
        <taxon>Vombatidae</taxon>
        <taxon>Vombatus</taxon>
    </lineage>
</organism>
<dbReference type="STRING" id="29139.ENSVURP00010013837"/>
<name>A0A4X2KXR3_VOMUR</name>
<gene>
    <name evidence="12" type="primary">PLSCR1</name>
</gene>
<evidence type="ECO:0000313" key="13">
    <source>
        <dbReference type="Proteomes" id="UP000314987"/>
    </source>
</evidence>
<dbReference type="GO" id="GO:0051607">
    <property type="term" value="P:defense response to virus"/>
    <property type="evidence" value="ECO:0007669"/>
    <property type="project" value="Ensembl"/>
</dbReference>
<dbReference type="SUPFAM" id="SSF54518">
    <property type="entry name" value="Tubby C-terminal domain-like"/>
    <property type="match status" value="1"/>
</dbReference>
<comment type="function">
    <text evidence="11">May mediate accelerated ATP-independent bidirectional transbilayer migration of phospholipids upon binding calcium ions that results in a loss of phospholipid asymmetry in the plasma membrane.</text>
</comment>
<dbReference type="GO" id="GO:0008270">
    <property type="term" value="F:zinc ion binding"/>
    <property type="evidence" value="ECO:0007669"/>
    <property type="project" value="Ensembl"/>
</dbReference>
<comment type="subcellular location">
    <subcellularLocation>
        <location evidence="2">Membrane</location>
        <topology evidence="2">Single-pass type II membrane protein</topology>
    </subcellularLocation>
</comment>
<dbReference type="GO" id="GO:0032791">
    <property type="term" value="F:lead ion binding"/>
    <property type="evidence" value="ECO:0007669"/>
    <property type="project" value="Ensembl"/>
</dbReference>
<dbReference type="GO" id="GO:0045340">
    <property type="term" value="F:mercury ion binding"/>
    <property type="evidence" value="ECO:0007669"/>
    <property type="project" value="Ensembl"/>
</dbReference>
<dbReference type="GO" id="GO:0019899">
    <property type="term" value="F:enzyme binding"/>
    <property type="evidence" value="ECO:0007669"/>
    <property type="project" value="Ensembl"/>
</dbReference>
<dbReference type="OMA" id="QNWHLWR"/>
<reference evidence="13" key="1">
    <citation type="submission" date="2018-12" db="EMBL/GenBank/DDBJ databases">
        <authorList>
            <person name="Yazar S."/>
        </authorList>
    </citation>
    <scope>NUCLEOTIDE SEQUENCE [LARGE SCALE GENOMIC DNA]</scope>
</reference>
<keyword evidence="8" id="KW-0472">Membrane</keyword>
<dbReference type="GO" id="GO:0005886">
    <property type="term" value="C:plasma membrane"/>
    <property type="evidence" value="ECO:0007669"/>
    <property type="project" value="Ensembl"/>
</dbReference>
<evidence type="ECO:0000256" key="3">
    <source>
        <dbReference type="ARBA" id="ARBA00005350"/>
    </source>
</evidence>
<dbReference type="PANTHER" id="PTHR23248:SF38">
    <property type="entry name" value="PHOSPHOLIPID SCRAMBLASE 1"/>
    <property type="match status" value="1"/>
</dbReference>
<dbReference type="GO" id="GO:0070782">
    <property type="term" value="P:phosphatidylserine exposure on apoptotic cell surface"/>
    <property type="evidence" value="ECO:0007669"/>
    <property type="project" value="Ensembl"/>
</dbReference>
<keyword evidence="5" id="KW-0812">Transmembrane</keyword>
<dbReference type="GO" id="GO:1905820">
    <property type="term" value="P:positive regulation of chromosome separation"/>
    <property type="evidence" value="ECO:0007669"/>
    <property type="project" value="Ensembl"/>
</dbReference>
<dbReference type="Proteomes" id="UP000314987">
    <property type="component" value="Unassembled WGS sequence"/>
</dbReference>
<keyword evidence="4" id="KW-0597">Phosphoprotein</keyword>
<evidence type="ECO:0000256" key="6">
    <source>
        <dbReference type="ARBA" id="ARBA00022837"/>
    </source>
</evidence>
<dbReference type="GO" id="GO:0005509">
    <property type="term" value="F:calcium ion binding"/>
    <property type="evidence" value="ECO:0007669"/>
    <property type="project" value="Ensembl"/>
</dbReference>
<evidence type="ECO:0000313" key="12">
    <source>
        <dbReference type="Ensembl" id="ENSVURP00010013837.1"/>
    </source>
</evidence>
<evidence type="ECO:0000256" key="8">
    <source>
        <dbReference type="ARBA" id="ARBA00023136"/>
    </source>
</evidence>
<evidence type="ECO:0000256" key="10">
    <source>
        <dbReference type="ARBA" id="ARBA00023288"/>
    </source>
</evidence>
<accession>A0A4X2KXR3</accession>
<dbReference type="AlphaFoldDB" id="A0A4X2KXR3"/>
<keyword evidence="13" id="KW-1185">Reference proteome</keyword>
<keyword evidence="6 11" id="KW-0106">Calcium</keyword>
<dbReference type="GO" id="GO:0035456">
    <property type="term" value="P:response to interferon-beta"/>
    <property type="evidence" value="ECO:0007669"/>
    <property type="project" value="Ensembl"/>
</dbReference>
<evidence type="ECO:0000256" key="1">
    <source>
        <dbReference type="ARBA" id="ARBA00001913"/>
    </source>
</evidence>
<dbReference type="GO" id="GO:0001618">
    <property type="term" value="F:virus receptor activity"/>
    <property type="evidence" value="ECO:0007669"/>
    <property type="project" value="Ensembl"/>
</dbReference>
<keyword evidence="9 11" id="KW-0564">Palmitate</keyword>
<dbReference type="Ensembl" id="ENSVURT00010015754.1">
    <property type="protein sequence ID" value="ENSVURP00010013837.1"/>
    <property type="gene ID" value="ENSVURG00010010637.1"/>
</dbReference>
<dbReference type="GO" id="GO:0045121">
    <property type="term" value="C:membrane raft"/>
    <property type="evidence" value="ECO:0007669"/>
    <property type="project" value="Ensembl"/>
</dbReference>
<dbReference type="PANTHER" id="PTHR23248">
    <property type="entry name" value="PHOSPHOLIPID SCRAMBLASE-RELATED"/>
    <property type="match status" value="1"/>
</dbReference>
<dbReference type="GO" id="GO:0004518">
    <property type="term" value="F:nuclease activity"/>
    <property type="evidence" value="ECO:0007669"/>
    <property type="project" value="Ensembl"/>
</dbReference>
<keyword evidence="10 11" id="KW-0449">Lipoprotein</keyword>
<comment type="cofactor">
    <cofactor evidence="1 11">
        <name>Ca(2+)</name>
        <dbReference type="ChEBI" id="CHEBI:29108"/>
    </cofactor>
</comment>
<dbReference type="GO" id="GO:0010288">
    <property type="term" value="P:response to lead ion"/>
    <property type="evidence" value="ECO:0007669"/>
    <property type="project" value="Ensembl"/>
</dbReference>
<dbReference type="Pfam" id="PF03803">
    <property type="entry name" value="Scramblase"/>
    <property type="match status" value="1"/>
</dbReference>
<dbReference type="GO" id="GO:0005730">
    <property type="term" value="C:nucleolus"/>
    <property type="evidence" value="ECO:0007669"/>
    <property type="project" value="Ensembl"/>
</dbReference>
<dbReference type="GO" id="GO:0005794">
    <property type="term" value="C:Golgi apparatus"/>
    <property type="evidence" value="ECO:0007669"/>
    <property type="project" value="Ensembl"/>
</dbReference>
<evidence type="ECO:0000256" key="2">
    <source>
        <dbReference type="ARBA" id="ARBA00004606"/>
    </source>
</evidence>
<keyword evidence="7" id="KW-1133">Transmembrane helix</keyword>
<dbReference type="GO" id="GO:0000287">
    <property type="term" value="F:magnesium ion binding"/>
    <property type="evidence" value="ECO:0007669"/>
    <property type="project" value="Ensembl"/>
</dbReference>
<reference evidence="12" key="3">
    <citation type="submission" date="2025-09" db="UniProtKB">
        <authorList>
            <consortium name="Ensembl"/>
        </authorList>
    </citation>
    <scope>IDENTIFICATION</scope>
</reference>
<dbReference type="GO" id="GO:0005829">
    <property type="term" value="C:cytosol"/>
    <property type="evidence" value="ECO:0007669"/>
    <property type="project" value="Ensembl"/>
</dbReference>
<evidence type="ECO:0000256" key="11">
    <source>
        <dbReference type="RuleBase" id="RU363116"/>
    </source>
</evidence>
<dbReference type="GO" id="GO:0050765">
    <property type="term" value="P:negative regulation of phagocytosis"/>
    <property type="evidence" value="ECO:0007669"/>
    <property type="project" value="Ensembl"/>
</dbReference>
<dbReference type="GO" id="GO:0010628">
    <property type="term" value="P:positive regulation of gene expression"/>
    <property type="evidence" value="ECO:0007669"/>
    <property type="project" value="Ensembl"/>
</dbReference>
<dbReference type="GO" id="GO:0001228">
    <property type="term" value="F:DNA-binding transcription activator activity, RNA polymerase II-specific"/>
    <property type="evidence" value="ECO:0007669"/>
    <property type="project" value="Ensembl"/>
</dbReference>
<dbReference type="GO" id="GO:0017128">
    <property type="term" value="F:phospholipid scramblase activity"/>
    <property type="evidence" value="ECO:0007669"/>
    <property type="project" value="Ensembl"/>
</dbReference>
<dbReference type="GO" id="GO:0048471">
    <property type="term" value="C:perinuclear region of cytoplasm"/>
    <property type="evidence" value="ECO:0007669"/>
    <property type="project" value="Ensembl"/>
</dbReference>
<evidence type="ECO:0000256" key="9">
    <source>
        <dbReference type="ARBA" id="ARBA00023139"/>
    </source>
</evidence>